<name>A0ACC2RXY4_9FUNG</name>
<proteinExistence type="predicted"/>
<evidence type="ECO:0000313" key="1">
    <source>
        <dbReference type="EMBL" id="KAJ9054914.1"/>
    </source>
</evidence>
<keyword evidence="2" id="KW-1185">Reference proteome</keyword>
<organism evidence="1 2">
    <name type="scientific">Entomophthora muscae</name>
    <dbReference type="NCBI Taxonomy" id="34485"/>
    <lineage>
        <taxon>Eukaryota</taxon>
        <taxon>Fungi</taxon>
        <taxon>Fungi incertae sedis</taxon>
        <taxon>Zoopagomycota</taxon>
        <taxon>Entomophthoromycotina</taxon>
        <taxon>Entomophthoromycetes</taxon>
        <taxon>Entomophthorales</taxon>
        <taxon>Entomophthoraceae</taxon>
        <taxon>Entomophthora</taxon>
    </lineage>
</organism>
<protein>
    <submittedName>
        <fullName evidence="1">Uncharacterized protein</fullName>
    </submittedName>
</protein>
<gene>
    <name evidence="1" type="ORF">DSO57_1009571</name>
</gene>
<comment type="caution">
    <text evidence="1">The sequence shown here is derived from an EMBL/GenBank/DDBJ whole genome shotgun (WGS) entry which is preliminary data.</text>
</comment>
<reference evidence="1" key="1">
    <citation type="submission" date="2022-04" db="EMBL/GenBank/DDBJ databases">
        <title>Genome of the entomopathogenic fungus Entomophthora muscae.</title>
        <authorList>
            <person name="Elya C."/>
            <person name="Lovett B.R."/>
            <person name="Lee E."/>
            <person name="Macias A.M."/>
            <person name="Hajek A.E."/>
            <person name="De Bivort B.L."/>
            <person name="Kasson M.T."/>
            <person name="De Fine Licht H.H."/>
            <person name="Stajich J.E."/>
        </authorList>
    </citation>
    <scope>NUCLEOTIDE SEQUENCE</scope>
    <source>
        <strain evidence="1">Berkeley</strain>
    </source>
</reference>
<sequence length="164" mass="18151">MKAFIDTGADKSFIDSDLAHISSWETAQRICGVPVHQSSKCVLDCIQGPAGSDFHSLLRENVSQKYVKGSKWAFIHSQKEDPLRKLLVYGPGVKETIWICQYLESSNNILDSLYLVLDSCTLVLDFCSLDLDSCSLNLDSGAALRIQLLILGLLLCYHGLQLSL</sequence>
<dbReference type="Proteomes" id="UP001165960">
    <property type="component" value="Unassembled WGS sequence"/>
</dbReference>
<evidence type="ECO:0000313" key="2">
    <source>
        <dbReference type="Proteomes" id="UP001165960"/>
    </source>
</evidence>
<accession>A0ACC2RXY4</accession>
<dbReference type="EMBL" id="QTSX02006420">
    <property type="protein sequence ID" value="KAJ9054914.1"/>
    <property type="molecule type" value="Genomic_DNA"/>
</dbReference>